<feature type="compositionally biased region" description="Polar residues" evidence="1">
    <location>
        <begin position="579"/>
        <end position="611"/>
    </location>
</feature>
<sequence length="997" mass="109717">MAQNPPPSPLTQSTYLPVTTTREPRPTYSLSVDATPFISGSHEHTLQGARSRLNPQASQFVPGASSLEPPQHRQSLLNIHATEFMPGMQYHFCKAGTSTMSAMAPVFVPKAYTAARLHLQRMQLMTILSVDTAKRLVRSMPGAAVQTPNPLAAPFVPGAREWSPYTYPDPKLECRYQSRLNRVQCVNDREATPEYEPSASIKSTKSWNKETKQYEGSYQEDRGLVEDWLHHIDFFGRAVYTKSATKPATTIAILKSSVKWLSMGSDFKSRNHFLVTSASRYLDPVVYYGKPEVLTKFHGTSLENECVGRCDKFYSRNGRWRQDYYDPEEDEPYLDSLNPEHYEDGHIIINGCTPGFKTREQVLAAGTEEQLAIDSARRAALQSRKALGLVKSKLASCSTSEESAVVQVRSYSTEQTTNADETIPAIQSGPEQNSASDTTPTQSPTLTPSTAISTPVSSQEFNRRCEAIMPSLVDWSEDEDAVEDAQAQQEDDTSAPAPVQGCLTHSEAMNQQLEEIGPISNNTSWSDDIDVEDRNEHVENSSPQPTSTPSAPLETIVEETSEELDPITSEGNMVADANDVTSPSEPSTSEVGHSPRPSISSSDGTPPTSVDESNEEQVDSVVQRDDETDSVYHVNDQPGGQVDVASSEAAERTDDEIFGMSLEEEYENIHGVPMPVETSEDVNHMSLVSTQSVAAVMGVPTRVYSQHHLRALPLTVCSGRFPRLLVGATVNGRLIPLLTTLRFGTVSNSLLYVVRTASRVDTPYMSFTPRVAYNEVVLYHHNLLQQRVVEIVDDEEEIIGTVIHPNITIRGTDNDNITPAVIVDDITPEANVEEAAPLEAASSTEPTASASGVSEPQTPRQQPTRRQVRFVEPPQACSPVSTASRYSSLAELVTGYDQWPDFSAIHHESPLSSVSSRSSNHDDETLEPIPTLPTFGSVRAGRRRAGWNFIRKFSANNNTVHLKVVGEGPSQTTEVEKKGWLKKGISKVKGFFSKKKN</sequence>
<reference evidence="2 3" key="1">
    <citation type="submission" date="2023-08" db="EMBL/GenBank/DDBJ databases">
        <title>Black Yeasts Isolated from many extreme environments.</title>
        <authorList>
            <person name="Coleine C."/>
            <person name="Stajich J.E."/>
            <person name="Selbmann L."/>
        </authorList>
    </citation>
    <scope>NUCLEOTIDE SEQUENCE [LARGE SCALE GENOMIC DNA]</scope>
    <source>
        <strain evidence="2 3">CCFEE 6328</strain>
    </source>
</reference>
<feature type="region of interest" description="Disordered" evidence="1">
    <location>
        <begin position="911"/>
        <end position="937"/>
    </location>
</feature>
<gene>
    <name evidence="2" type="ORF">LTR69_009577</name>
</gene>
<comment type="caution">
    <text evidence="2">The sequence shown here is derived from an EMBL/GenBank/DDBJ whole genome shotgun (WGS) entry which is preliminary data.</text>
</comment>
<feature type="region of interest" description="Disordered" evidence="1">
    <location>
        <begin position="565"/>
        <end position="652"/>
    </location>
</feature>
<evidence type="ECO:0000256" key="1">
    <source>
        <dbReference type="SAM" id="MobiDB-lite"/>
    </source>
</evidence>
<name>A0ABR0J1Y1_9EURO</name>
<feature type="compositionally biased region" description="Acidic residues" evidence="1">
    <location>
        <begin position="477"/>
        <end position="493"/>
    </location>
</feature>
<feature type="region of interest" description="Disordered" evidence="1">
    <location>
        <begin position="1"/>
        <end position="28"/>
    </location>
</feature>
<feature type="region of interest" description="Disordered" evidence="1">
    <location>
        <begin position="836"/>
        <end position="883"/>
    </location>
</feature>
<feature type="region of interest" description="Disordered" evidence="1">
    <location>
        <begin position="477"/>
        <end position="500"/>
    </location>
</feature>
<feature type="compositionally biased region" description="Polar residues" evidence="1">
    <location>
        <begin position="10"/>
        <end position="21"/>
    </location>
</feature>
<dbReference type="EMBL" id="JAVRRF010000027">
    <property type="protein sequence ID" value="KAK5053007.1"/>
    <property type="molecule type" value="Genomic_DNA"/>
</dbReference>
<feature type="compositionally biased region" description="Low complexity" evidence="1">
    <location>
        <begin position="436"/>
        <end position="450"/>
    </location>
</feature>
<feature type="region of interest" description="Disordered" evidence="1">
    <location>
        <begin position="411"/>
        <end position="459"/>
    </location>
</feature>
<organism evidence="2 3">
    <name type="scientific">Exophiala sideris</name>
    <dbReference type="NCBI Taxonomy" id="1016849"/>
    <lineage>
        <taxon>Eukaryota</taxon>
        <taxon>Fungi</taxon>
        <taxon>Dikarya</taxon>
        <taxon>Ascomycota</taxon>
        <taxon>Pezizomycotina</taxon>
        <taxon>Eurotiomycetes</taxon>
        <taxon>Chaetothyriomycetidae</taxon>
        <taxon>Chaetothyriales</taxon>
        <taxon>Herpotrichiellaceae</taxon>
        <taxon>Exophiala</taxon>
    </lineage>
</organism>
<keyword evidence="3" id="KW-1185">Reference proteome</keyword>
<dbReference type="Proteomes" id="UP001345691">
    <property type="component" value="Unassembled WGS sequence"/>
</dbReference>
<evidence type="ECO:0000313" key="2">
    <source>
        <dbReference type="EMBL" id="KAK5053007.1"/>
    </source>
</evidence>
<accession>A0ABR0J1Y1</accession>
<feature type="compositionally biased region" description="Polar residues" evidence="1">
    <location>
        <begin position="411"/>
        <end position="420"/>
    </location>
</feature>
<proteinExistence type="predicted"/>
<evidence type="ECO:0000313" key="3">
    <source>
        <dbReference type="Proteomes" id="UP001345691"/>
    </source>
</evidence>
<feature type="compositionally biased region" description="Low complexity" evidence="1">
    <location>
        <begin position="839"/>
        <end position="865"/>
    </location>
</feature>
<protein>
    <submittedName>
        <fullName evidence="2">Uncharacterized protein</fullName>
    </submittedName>
</protein>